<dbReference type="EMBL" id="CP077683">
    <property type="protein sequence ID" value="QXE90906.1"/>
    <property type="molecule type" value="Genomic_DNA"/>
</dbReference>
<proteinExistence type="predicted"/>
<feature type="region of interest" description="Disordered" evidence="1">
    <location>
        <begin position="151"/>
        <end position="170"/>
    </location>
</feature>
<feature type="chain" id="PRO_5046484633" description="AlgX/AlgJ SGNH hydrolase-like domain-containing protein" evidence="2">
    <location>
        <begin position="24"/>
        <end position="646"/>
    </location>
</feature>
<protein>
    <recommendedName>
        <fullName evidence="5">AlgX/AlgJ SGNH hydrolase-like domain-containing protein</fullName>
    </recommendedName>
</protein>
<evidence type="ECO:0000313" key="3">
    <source>
        <dbReference type="EMBL" id="QXE90906.1"/>
    </source>
</evidence>
<dbReference type="Proteomes" id="UP000683559">
    <property type="component" value="Chromosome"/>
</dbReference>
<dbReference type="RefSeq" id="WP_217287500.1">
    <property type="nucleotide sequence ID" value="NZ_CP077683.1"/>
</dbReference>
<reference evidence="3 4" key="1">
    <citation type="submission" date="2021-06" db="EMBL/GenBank/DDBJ databases">
        <title>Gemonas diversity in paddy soil.</title>
        <authorList>
            <person name="Liu G."/>
        </authorList>
    </citation>
    <scope>NUCLEOTIDE SEQUENCE [LARGE SCALE GENOMIC DNA]</scope>
    <source>
        <strain evidence="3 4">RG2</strain>
    </source>
</reference>
<evidence type="ECO:0008006" key="5">
    <source>
        <dbReference type="Google" id="ProtNLM"/>
    </source>
</evidence>
<organism evidence="3 4">
    <name type="scientific">Geomonas subterranea</name>
    <dbReference type="NCBI Taxonomy" id="2847989"/>
    <lineage>
        <taxon>Bacteria</taxon>
        <taxon>Pseudomonadati</taxon>
        <taxon>Thermodesulfobacteriota</taxon>
        <taxon>Desulfuromonadia</taxon>
        <taxon>Geobacterales</taxon>
        <taxon>Geobacteraceae</taxon>
        <taxon>Geomonas</taxon>
    </lineage>
</organism>
<feature type="signal peptide" evidence="2">
    <location>
        <begin position="1"/>
        <end position="23"/>
    </location>
</feature>
<sequence length="646" mass="72570">MRVIAIVTIALIILIKCTTSSSASEASPTVVEGTIVQASHLPEPKTNPYPDCYFTVVVEASRIIAGKSIPQKFTLVLPGFFSREYSSEAGYKKGDMIRVSVVPFSSMPDNVKQIQQADEIEDLDLELFFPVQIQTVHEFSTPKEKIGFTLKKQERPPQKPSSKIVRTKSDSLRKAQMEHDLAEIEKLLQKNGGDWDKWYQSLKPVREKYAAQQQVKAQKWIGDSFFSAGKVDNGETFNAKFVESIKLFKEYLAARNVDLILIRMPHKGEIVDDLFTGVPQDQTYNPYLLRMYKTLLEADIEIIPDVISAAKAQRFKFPLMYWYQDFSEIHPAEGIAWVIAEEMARRISRYDIVPSLPSTSLSLKRQPHETFKWPAGNPKFNELQPAVYSAVFKDSRPLTIGPGQDSPVLIIGSSIISTPSLYPGGSIPHYFAYLSHIVPDMLFRAGGDSMVLRNVAREGNGFLNKRAVCLFPFVPGTPYASFAPLPLFDPDHSVKDFITSYTGSLIPSFVHYTPTSSAGKSSFSSDGVLEMWPEKGKRGAEGQLTIEVPEKVSEFPYFIVEIEFKSKEITYLTARYSKAVDSIVRSDTQPNNVESFTFATDGQSRKIEIDLSTGWIIPQKGVVPPTAIKSISFFGVKRPNYYREQH</sequence>
<evidence type="ECO:0000256" key="1">
    <source>
        <dbReference type="SAM" id="MobiDB-lite"/>
    </source>
</evidence>
<evidence type="ECO:0000256" key="2">
    <source>
        <dbReference type="SAM" id="SignalP"/>
    </source>
</evidence>
<keyword evidence="2" id="KW-0732">Signal</keyword>
<keyword evidence="4" id="KW-1185">Reference proteome</keyword>
<name>A0ABX8LFT4_9BACT</name>
<accession>A0ABX8LFT4</accession>
<evidence type="ECO:0000313" key="4">
    <source>
        <dbReference type="Proteomes" id="UP000683559"/>
    </source>
</evidence>
<gene>
    <name evidence="3" type="ORF">KP001_21445</name>
</gene>